<keyword evidence="2 5" id="KW-0645">Protease</keyword>
<dbReference type="AlphaFoldDB" id="A0A4R6Z099"/>
<keyword evidence="4 5" id="KW-0720">Serine protease</keyword>
<sequence length="405" mass="43197">MSRREKTSYVVVRQLEQDDKRITRQSISAQESGARLRISATTRLEISVQQATEPEARSLREDRRNRAVATCMPLRLIRPRPRSVPLDSSERLSAWGLDAVGARNSTVSGKGVVVAILDTGINRAHEAFRRFDAGSLQERDFTGEGNGDWHGHGTHCAATIFGGPIDGVRIGVAPGVSQVLIGKVIGKHSKSSTEALVKAMEWAVAEGAHVISMSLSVNPIAMAKALIAQRLPGDVAWSQALKAYRENTRLFDTLCSLLSSNPYVGRETLFISASGNSSRRDSDADHVVAAELPASSQHMIAVGAVDAGRRVAAFSNSDPLLVAPGVDVLSAGKNSGLRCMSGTSMAVPHVAGCAALWIEKFCGESAVRRHPQWLQQVKSALINSAVPLPDAHPDDVGVGLVQAPA</sequence>
<dbReference type="PROSITE" id="PS00138">
    <property type="entry name" value="SUBTILASE_SER"/>
    <property type="match status" value="1"/>
</dbReference>
<dbReference type="GO" id="GO:0004252">
    <property type="term" value="F:serine-type endopeptidase activity"/>
    <property type="evidence" value="ECO:0007669"/>
    <property type="project" value="UniProtKB-UniRule"/>
</dbReference>
<evidence type="ECO:0000256" key="1">
    <source>
        <dbReference type="ARBA" id="ARBA00011073"/>
    </source>
</evidence>
<feature type="domain" description="Peptidase S8/S53" evidence="7">
    <location>
        <begin position="109"/>
        <end position="394"/>
    </location>
</feature>
<protein>
    <submittedName>
        <fullName evidence="8">Subtilase family protein</fullName>
    </submittedName>
</protein>
<accession>A0A4R6Z099</accession>
<evidence type="ECO:0000259" key="7">
    <source>
        <dbReference type="Pfam" id="PF00082"/>
    </source>
</evidence>
<dbReference type="PANTHER" id="PTHR43806">
    <property type="entry name" value="PEPTIDASE S8"/>
    <property type="match status" value="1"/>
</dbReference>
<dbReference type="InterPro" id="IPR015500">
    <property type="entry name" value="Peptidase_S8_subtilisin-rel"/>
</dbReference>
<evidence type="ECO:0000256" key="6">
    <source>
        <dbReference type="RuleBase" id="RU003355"/>
    </source>
</evidence>
<dbReference type="InterPro" id="IPR023827">
    <property type="entry name" value="Peptidase_S8_Asp-AS"/>
</dbReference>
<name>A0A4R6Z099_9GAMM</name>
<reference evidence="8 9" key="1">
    <citation type="submission" date="2019-03" db="EMBL/GenBank/DDBJ databases">
        <title>Genomic Encyclopedia of Type Strains, Phase IV (KMG-IV): sequencing the most valuable type-strain genomes for metagenomic binning, comparative biology and taxonomic classification.</title>
        <authorList>
            <person name="Goeker M."/>
        </authorList>
    </citation>
    <scope>NUCLEOTIDE SEQUENCE [LARGE SCALE GENOMIC DNA]</scope>
    <source>
        <strain evidence="8 9">DSM 21667</strain>
    </source>
</reference>
<comment type="caution">
    <text evidence="8">The sequence shown here is derived from an EMBL/GenBank/DDBJ whole genome shotgun (WGS) entry which is preliminary data.</text>
</comment>
<keyword evidence="3 5" id="KW-0378">Hydrolase</keyword>
<dbReference type="Pfam" id="PF00082">
    <property type="entry name" value="Peptidase_S8"/>
    <property type="match status" value="1"/>
</dbReference>
<dbReference type="InterPro" id="IPR023828">
    <property type="entry name" value="Peptidase_S8_Ser-AS"/>
</dbReference>
<evidence type="ECO:0000313" key="9">
    <source>
        <dbReference type="Proteomes" id="UP000295293"/>
    </source>
</evidence>
<evidence type="ECO:0000256" key="3">
    <source>
        <dbReference type="ARBA" id="ARBA00022801"/>
    </source>
</evidence>
<evidence type="ECO:0000256" key="2">
    <source>
        <dbReference type="ARBA" id="ARBA00022670"/>
    </source>
</evidence>
<organism evidence="8 9">
    <name type="scientific">Tahibacter aquaticus</name>
    <dbReference type="NCBI Taxonomy" id="520092"/>
    <lineage>
        <taxon>Bacteria</taxon>
        <taxon>Pseudomonadati</taxon>
        <taxon>Pseudomonadota</taxon>
        <taxon>Gammaproteobacteria</taxon>
        <taxon>Lysobacterales</taxon>
        <taxon>Rhodanobacteraceae</taxon>
        <taxon>Tahibacter</taxon>
    </lineage>
</organism>
<dbReference type="Proteomes" id="UP000295293">
    <property type="component" value="Unassembled WGS sequence"/>
</dbReference>
<keyword evidence="9" id="KW-1185">Reference proteome</keyword>
<evidence type="ECO:0000313" key="8">
    <source>
        <dbReference type="EMBL" id="TDR44940.1"/>
    </source>
</evidence>
<dbReference type="InterPro" id="IPR000209">
    <property type="entry name" value="Peptidase_S8/S53_dom"/>
</dbReference>
<feature type="active site" description="Charge relay system" evidence="5">
    <location>
        <position position="118"/>
    </location>
</feature>
<dbReference type="OrthoDB" id="9790784at2"/>
<feature type="active site" description="Charge relay system" evidence="5">
    <location>
        <position position="344"/>
    </location>
</feature>
<dbReference type="InterPro" id="IPR050131">
    <property type="entry name" value="Peptidase_S8_subtilisin-like"/>
</dbReference>
<evidence type="ECO:0000256" key="5">
    <source>
        <dbReference type="PROSITE-ProRule" id="PRU01240"/>
    </source>
</evidence>
<feature type="active site" description="Charge relay system" evidence="5">
    <location>
        <position position="152"/>
    </location>
</feature>
<comment type="similarity">
    <text evidence="1 5 6">Belongs to the peptidase S8 family.</text>
</comment>
<proteinExistence type="inferred from homology"/>
<dbReference type="PROSITE" id="PS00136">
    <property type="entry name" value="SUBTILASE_ASP"/>
    <property type="match status" value="1"/>
</dbReference>
<dbReference type="GO" id="GO:0006508">
    <property type="term" value="P:proteolysis"/>
    <property type="evidence" value="ECO:0007669"/>
    <property type="project" value="UniProtKB-KW"/>
</dbReference>
<dbReference type="Gene3D" id="3.40.50.200">
    <property type="entry name" value="Peptidase S8/S53 domain"/>
    <property type="match status" value="1"/>
</dbReference>
<dbReference type="PANTHER" id="PTHR43806:SF11">
    <property type="entry name" value="CEREVISIN-RELATED"/>
    <property type="match status" value="1"/>
</dbReference>
<dbReference type="SUPFAM" id="SSF52743">
    <property type="entry name" value="Subtilisin-like"/>
    <property type="match status" value="1"/>
</dbReference>
<dbReference type="EMBL" id="SNZH01000005">
    <property type="protein sequence ID" value="TDR44940.1"/>
    <property type="molecule type" value="Genomic_DNA"/>
</dbReference>
<dbReference type="PROSITE" id="PS51892">
    <property type="entry name" value="SUBTILASE"/>
    <property type="match status" value="1"/>
</dbReference>
<evidence type="ECO:0000256" key="4">
    <source>
        <dbReference type="ARBA" id="ARBA00022825"/>
    </source>
</evidence>
<dbReference type="InterPro" id="IPR036852">
    <property type="entry name" value="Peptidase_S8/S53_dom_sf"/>
</dbReference>
<gene>
    <name evidence="8" type="ORF">DFR29_105123</name>
</gene>
<dbReference type="PRINTS" id="PR00723">
    <property type="entry name" value="SUBTILISIN"/>
</dbReference>